<keyword evidence="1" id="KW-0175">Coiled coil</keyword>
<feature type="coiled-coil region" evidence="1">
    <location>
        <begin position="225"/>
        <end position="252"/>
    </location>
</feature>
<accession>A0A1B7T903</accession>
<organism evidence="2 3">
    <name type="scientific">Hanseniaspora valbyensis NRRL Y-1626</name>
    <dbReference type="NCBI Taxonomy" id="766949"/>
    <lineage>
        <taxon>Eukaryota</taxon>
        <taxon>Fungi</taxon>
        <taxon>Dikarya</taxon>
        <taxon>Ascomycota</taxon>
        <taxon>Saccharomycotina</taxon>
        <taxon>Saccharomycetes</taxon>
        <taxon>Saccharomycodales</taxon>
        <taxon>Saccharomycodaceae</taxon>
        <taxon>Hanseniaspora</taxon>
    </lineage>
</organism>
<reference evidence="3" key="1">
    <citation type="journal article" date="2016" name="Proc. Natl. Acad. Sci. U.S.A.">
        <title>Comparative genomics of biotechnologically important yeasts.</title>
        <authorList>
            <person name="Riley R."/>
            <person name="Haridas S."/>
            <person name="Wolfe K.H."/>
            <person name="Lopes M.R."/>
            <person name="Hittinger C.T."/>
            <person name="Goeker M."/>
            <person name="Salamov A.A."/>
            <person name="Wisecaver J.H."/>
            <person name="Long T.M."/>
            <person name="Calvey C.H."/>
            <person name="Aerts A.L."/>
            <person name="Barry K.W."/>
            <person name="Choi C."/>
            <person name="Clum A."/>
            <person name="Coughlan A.Y."/>
            <person name="Deshpande S."/>
            <person name="Douglass A.P."/>
            <person name="Hanson S.J."/>
            <person name="Klenk H.-P."/>
            <person name="LaButti K.M."/>
            <person name="Lapidus A."/>
            <person name="Lindquist E.A."/>
            <person name="Lipzen A.M."/>
            <person name="Meier-Kolthoff J.P."/>
            <person name="Ohm R.A."/>
            <person name="Otillar R.P."/>
            <person name="Pangilinan J.L."/>
            <person name="Peng Y."/>
            <person name="Rokas A."/>
            <person name="Rosa C.A."/>
            <person name="Scheuner C."/>
            <person name="Sibirny A.A."/>
            <person name="Slot J.C."/>
            <person name="Stielow J.B."/>
            <person name="Sun H."/>
            <person name="Kurtzman C.P."/>
            <person name="Blackwell M."/>
            <person name="Grigoriev I.V."/>
            <person name="Jeffries T.W."/>
        </authorList>
    </citation>
    <scope>NUCLEOTIDE SEQUENCE [LARGE SCALE GENOMIC DNA]</scope>
    <source>
        <strain evidence="3">NRRL Y-1626</strain>
    </source>
</reference>
<evidence type="ECO:0000313" key="2">
    <source>
        <dbReference type="EMBL" id="OBA25193.1"/>
    </source>
</evidence>
<comment type="caution">
    <text evidence="2">The sequence shown here is derived from an EMBL/GenBank/DDBJ whole genome shotgun (WGS) entry which is preliminary data.</text>
</comment>
<proteinExistence type="predicted"/>
<name>A0A1B7T903_9ASCO</name>
<dbReference type="AlphaFoldDB" id="A0A1B7T903"/>
<dbReference type="OrthoDB" id="3972342at2759"/>
<sequence length="361" mass="41907">MGRPLSIQELLLLKSKAKDIQLINTNSNHNKNIKQKLQLSNSNNNTSNKDVSMNKDEDIIDDLDLLIENTNTSKRFDKLSKIPKKVNKVKQNSSQTTSSFSQVLAEKNVKEMTTSDWEIYAKLNKVDINTVATNKNLKPVRTFKDLDINIPHYLTFDSLAQYSINNLIYLNQNSNQLKPFLAVDNASMKHYSILCYMIPIIYALLNDKDIKSKNNSAKLAPMAIIVTVEDKINELQQKVSDLENEFNNINLHNNVHITTLQKLNTAIDKNQINYHQNLKFFIVDFLQINELNKIDDILVKIKTKILIKAFFIRKNYQILERQDDEFVDKLDQLIDNILDKNDKQEVYKTKTFTNMNILKLR</sequence>
<dbReference type="Proteomes" id="UP000092321">
    <property type="component" value="Unassembled WGS sequence"/>
</dbReference>
<protein>
    <submittedName>
        <fullName evidence="2">Uncharacterized protein</fullName>
    </submittedName>
</protein>
<gene>
    <name evidence="2" type="ORF">HANVADRAFT_54065</name>
</gene>
<evidence type="ECO:0000256" key="1">
    <source>
        <dbReference type="SAM" id="Coils"/>
    </source>
</evidence>
<evidence type="ECO:0000313" key="3">
    <source>
        <dbReference type="Proteomes" id="UP000092321"/>
    </source>
</evidence>
<keyword evidence="3" id="KW-1185">Reference proteome</keyword>
<dbReference type="EMBL" id="LXPE01000199">
    <property type="protein sequence ID" value="OBA25193.1"/>
    <property type="molecule type" value="Genomic_DNA"/>
</dbReference>